<evidence type="ECO:0000313" key="3">
    <source>
        <dbReference type="EMBL" id="MBU7600232.1"/>
    </source>
</evidence>
<feature type="transmembrane region" description="Helical" evidence="2">
    <location>
        <begin position="45"/>
        <end position="62"/>
    </location>
</feature>
<evidence type="ECO:0000313" key="4">
    <source>
        <dbReference type="Proteomes" id="UP000694501"/>
    </source>
</evidence>
<sequence>MLQARAATRVAYDRAEHIRAVQTAGAVCLALLAPVLLVFSPGASGALAVAAVLWLLLARTALDTWQRNAHLQGVQRNELYDTTLFTLPWNASLSGPLRLAREQVRSRTHTTVHKDHDWYEQVPNVPWPNDVLSCQTQNLIHSRRNHRSYVRLLGAVLTVTVLAALTLATVRNLTLQQCLVQLAVPLTPALLNLSDLARRHTEAARAQEQLEESVDELLEQRANGRHITAADCREIQDGIFNRRAHQPPVPSRVHDRLRSQNSAAAIARMHDLQEEFNRPPSP</sequence>
<name>A0A949N7K9_9ACTN</name>
<comment type="caution">
    <text evidence="3">The sequence shown here is derived from an EMBL/GenBank/DDBJ whole genome shotgun (WGS) entry which is preliminary data.</text>
</comment>
<dbReference type="AlphaFoldDB" id="A0A949N7K9"/>
<feature type="coiled-coil region" evidence="1">
    <location>
        <begin position="193"/>
        <end position="223"/>
    </location>
</feature>
<dbReference type="InterPro" id="IPR049920">
    <property type="entry name" value="IK1_05631-like"/>
</dbReference>
<dbReference type="Pfam" id="PF18159">
    <property type="entry name" value="S_4TM"/>
    <property type="match status" value="1"/>
</dbReference>
<dbReference type="Proteomes" id="UP000694501">
    <property type="component" value="Unassembled WGS sequence"/>
</dbReference>
<dbReference type="EMBL" id="JAELVF020000002">
    <property type="protein sequence ID" value="MBU7600232.1"/>
    <property type="molecule type" value="Genomic_DNA"/>
</dbReference>
<evidence type="ECO:0000256" key="1">
    <source>
        <dbReference type="SAM" id="Coils"/>
    </source>
</evidence>
<keyword evidence="1" id="KW-0175">Coiled coil</keyword>
<keyword evidence="2" id="KW-0472">Membrane</keyword>
<organism evidence="3 4">
    <name type="scientific">Streptomyces tardus</name>
    <dbReference type="NCBI Taxonomy" id="2780544"/>
    <lineage>
        <taxon>Bacteria</taxon>
        <taxon>Bacillati</taxon>
        <taxon>Actinomycetota</taxon>
        <taxon>Actinomycetes</taxon>
        <taxon>Kitasatosporales</taxon>
        <taxon>Streptomycetaceae</taxon>
        <taxon>Streptomyces</taxon>
    </lineage>
</organism>
<evidence type="ECO:0000256" key="2">
    <source>
        <dbReference type="SAM" id="Phobius"/>
    </source>
</evidence>
<keyword evidence="2" id="KW-0812">Transmembrane</keyword>
<protein>
    <submittedName>
        <fullName evidence="3">Uncharacterized protein</fullName>
    </submittedName>
</protein>
<proteinExistence type="predicted"/>
<feature type="transmembrane region" description="Helical" evidence="2">
    <location>
        <begin position="149"/>
        <end position="170"/>
    </location>
</feature>
<feature type="transmembrane region" description="Helical" evidence="2">
    <location>
        <begin position="20"/>
        <end position="39"/>
    </location>
</feature>
<reference evidence="3" key="1">
    <citation type="submission" date="2021-06" db="EMBL/GenBank/DDBJ databases">
        <title>Sequencing of actinobacteria type strains.</title>
        <authorList>
            <person name="Nguyen G.-S."/>
            <person name="Wentzel A."/>
        </authorList>
    </citation>
    <scope>NUCLEOTIDE SEQUENCE</scope>
    <source>
        <strain evidence="3">P38-E01</strain>
    </source>
</reference>
<gene>
    <name evidence="3" type="ORF">JGS22_022005</name>
</gene>
<keyword evidence="4" id="KW-1185">Reference proteome</keyword>
<keyword evidence="2" id="KW-1133">Transmembrane helix</keyword>
<accession>A0A949N7K9</accession>